<evidence type="ECO:0000313" key="2">
    <source>
        <dbReference type="Proteomes" id="UP000029585"/>
    </source>
</evidence>
<dbReference type="PANTHER" id="PTHR11669:SF8">
    <property type="entry name" value="DNA POLYMERASE III SUBUNIT DELTA"/>
    <property type="match status" value="1"/>
</dbReference>
<dbReference type="GO" id="GO:0006261">
    <property type="term" value="P:DNA-templated DNA replication"/>
    <property type="evidence" value="ECO:0007669"/>
    <property type="project" value="TreeGrafter"/>
</dbReference>
<proteinExistence type="predicted"/>
<dbReference type="eggNOG" id="COG2812">
    <property type="taxonomic scope" value="Bacteria"/>
</dbReference>
<protein>
    <recommendedName>
        <fullName evidence="3">DNA polymerase III, delta' subunit</fullName>
    </recommendedName>
</protein>
<accession>A0A096BEF9</accession>
<dbReference type="Gene3D" id="3.40.50.300">
    <property type="entry name" value="P-loop containing nucleotide triphosphate hydrolases"/>
    <property type="match status" value="1"/>
</dbReference>
<keyword evidence="2" id="KW-1185">Reference proteome</keyword>
<dbReference type="PATRIC" id="fig|742738.3.peg.97"/>
<dbReference type="PANTHER" id="PTHR11669">
    <property type="entry name" value="REPLICATION FACTOR C / DNA POLYMERASE III GAMMA-TAU SUBUNIT"/>
    <property type="match status" value="1"/>
</dbReference>
<evidence type="ECO:0000313" key="1">
    <source>
        <dbReference type="EMBL" id="KGF57540.1"/>
    </source>
</evidence>
<dbReference type="EMBL" id="ADLO01000003">
    <property type="protein sequence ID" value="KGF57540.1"/>
    <property type="molecule type" value="Genomic_DNA"/>
</dbReference>
<dbReference type="HOGENOM" id="CLU_006229_4_0_9"/>
<sequence length="329" mass="35103">MNLTRLAGNAPLKRQLELETARRGLSHAYILSGPAGSGKRTLAGLLAAALVCDRRGGALPCLSCAGCRKAEGGIHPDIVRVGDDGKDISVAQVRALRADAYIRPNEAERKVYILENAQTMNASAQNAMLKLLEEGPAYAAFLLLTDNAAALLPTVRSRCEHLPLSPVTQREAELWLDEHYPDQPQAARQAAADRCEGLLGRAAAELEGQAAGDTQALDGALELVRRLDGGDELALLEHCVALEKWDREQLRALLDEGVLLLRDALVCSAGTLRESDPRRREAAERAARALSPRQLTQAVGVLERLRAACGSNVGAGHLAGWLGAALSTL</sequence>
<name>A0A096BEF9_FLAPL</name>
<dbReference type="Pfam" id="PF13177">
    <property type="entry name" value="DNA_pol3_delta2"/>
    <property type="match status" value="1"/>
</dbReference>
<evidence type="ECO:0008006" key="3">
    <source>
        <dbReference type="Google" id="ProtNLM"/>
    </source>
</evidence>
<dbReference type="InterPro" id="IPR027417">
    <property type="entry name" value="P-loop_NTPase"/>
</dbReference>
<comment type="caution">
    <text evidence="1">The sequence shown here is derived from an EMBL/GenBank/DDBJ whole genome shotgun (WGS) entry which is preliminary data.</text>
</comment>
<dbReference type="RefSeq" id="WP_044938106.1">
    <property type="nucleotide sequence ID" value="NZ_KN174161.1"/>
</dbReference>
<dbReference type="Proteomes" id="UP000029585">
    <property type="component" value="Unassembled WGS sequence"/>
</dbReference>
<dbReference type="InterPro" id="IPR050238">
    <property type="entry name" value="DNA_Rep/Repair_Clamp_Loader"/>
</dbReference>
<reference evidence="1 2" key="1">
    <citation type="submission" date="2011-08" db="EMBL/GenBank/DDBJ databases">
        <title>The Genome Sequence of Clostridium orbiscindens 1_3_50AFAA.</title>
        <authorList>
            <consortium name="The Broad Institute Genome Sequencing Platform"/>
            <person name="Earl A."/>
            <person name="Ward D."/>
            <person name="Feldgarden M."/>
            <person name="Gevers D."/>
            <person name="Daigneault M."/>
            <person name="Strauss J."/>
            <person name="Allen-Vercoe E."/>
            <person name="Young S.K."/>
            <person name="Zeng Q."/>
            <person name="Gargeya S."/>
            <person name="Fitzgerald M."/>
            <person name="Haas B."/>
            <person name="Abouelleil A."/>
            <person name="Alvarado L."/>
            <person name="Arachchi H.M."/>
            <person name="Berlin A."/>
            <person name="Brown A."/>
            <person name="Chapman S.B."/>
            <person name="Chen Z."/>
            <person name="Dunbar C."/>
            <person name="Freedman E."/>
            <person name="Gearin G."/>
            <person name="Gellesch M."/>
            <person name="Goldberg J."/>
            <person name="Griggs A."/>
            <person name="Gujja S."/>
            <person name="Heiman D."/>
            <person name="Howarth C."/>
            <person name="Larson L."/>
            <person name="Lui A."/>
            <person name="MacDonald P.J.P."/>
            <person name="Montmayeur A."/>
            <person name="Murphy C."/>
            <person name="Neiman D."/>
            <person name="Pearson M."/>
            <person name="Priest M."/>
            <person name="Roberts A."/>
            <person name="Saif S."/>
            <person name="Shea T."/>
            <person name="Shenoy N."/>
            <person name="Sisk P."/>
            <person name="Stolte C."/>
            <person name="Sykes S."/>
            <person name="Wortman J."/>
            <person name="Nusbaum C."/>
            <person name="Birren B."/>
        </authorList>
    </citation>
    <scope>NUCLEOTIDE SEQUENCE [LARGE SCALE GENOMIC DNA]</scope>
    <source>
        <strain evidence="1 2">1_3_50AFAA</strain>
    </source>
</reference>
<gene>
    <name evidence="1" type="ORF">HMPREF9460_00091</name>
</gene>
<organism evidence="1 2">
    <name type="scientific">Flavonifractor plautii 1_3_50AFAA</name>
    <dbReference type="NCBI Taxonomy" id="742738"/>
    <lineage>
        <taxon>Bacteria</taxon>
        <taxon>Bacillati</taxon>
        <taxon>Bacillota</taxon>
        <taxon>Clostridia</taxon>
        <taxon>Eubacteriales</taxon>
        <taxon>Oscillospiraceae</taxon>
        <taxon>Flavonifractor</taxon>
    </lineage>
</organism>
<dbReference type="SUPFAM" id="SSF52540">
    <property type="entry name" value="P-loop containing nucleoside triphosphate hydrolases"/>
    <property type="match status" value="1"/>
</dbReference>
<dbReference type="AlphaFoldDB" id="A0A096BEF9"/>